<accession>A0ACA9L6W0</accession>
<evidence type="ECO:0000313" key="1">
    <source>
        <dbReference type="EMBL" id="CAG8512572.1"/>
    </source>
</evidence>
<comment type="caution">
    <text evidence="1">The sequence shown here is derived from an EMBL/GenBank/DDBJ whole genome shotgun (WGS) entry which is preliminary data.</text>
</comment>
<proteinExistence type="predicted"/>
<keyword evidence="2" id="KW-1185">Reference proteome</keyword>
<organism evidence="1 2">
    <name type="scientific">Racocetra persica</name>
    <dbReference type="NCBI Taxonomy" id="160502"/>
    <lineage>
        <taxon>Eukaryota</taxon>
        <taxon>Fungi</taxon>
        <taxon>Fungi incertae sedis</taxon>
        <taxon>Mucoromycota</taxon>
        <taxon>Glomeromycotina</taxon>
        <taxon>Glomeromycetes</taxon>
        <taxon>Diversisporales</taxon>
        <taxon>Gigasporaceae</taxon>
        <taxon>Racocetra</taxon>
    </lineage>
</organism>
<reference evidence="1" key="1">
    <citation type="submission" date="2021-06" db="EMBL/GenBank/DDBJ databases">
        <authorList>
            <person name="Kallberg Y."/>
            <person name="Tangrot J."/>
            <person name="Rosling A."/>
        </authorList>
    </citation>
    <scope>NUCLEOTIDE SEQUENCE</scope>
    <source>
        <strain evidence="1">MA461A</strain>
    </source>
</reference>
<sequence>MSKYIRRGETPEVNDEARKMKKILPTRRSYKKELFRNIRRGEINFETHTTCRRGIG</sequence>
<evidence type="ECO:0000313" key="2">
    <source>
        <dbReference type="Proteomes" id="UP000789920"/>
    </source>
</evidence>
<name>A0ACA9L6W0_9GLOM</name>
<gene>
    <name evidence="1" type="ORF">RPERSI_LOCUS2326</name>
</gene>
<protein>
    <submittedName>
        <fullName evidence="1">4365_t:CDS:1</fullName>
    </submittedName>
</protein>
<dbReference type="Proteomes" id="UP000789920">
    <property type="component" value="Unassembled WGS sequence"/>
</dbReference>
<dbReference type="EMBL" id="CAJVQC010002514">
    <property type="protein sequence ID" value="CAG8512572.1"/>
    <property type="molecule type" value="Genomic_DNA"/>
</dbReference>